<evidence type="ECO:0000313" key="1">
    <source>
        <dbReference type="EMBL" id="PXF61803.1"/>
    </source>
</evidence>
<evidence type="ECO:0000313" key="2">
    <source>
        <dbReference type="Proteomes" id="UP000248329"/>
    </source>
</evidence>
<accession>A0AC61L5Z2</accession>
<protein>
    <submittedName>
        <fullName evidence="1">DUF366 domain-containing protein</fullName>
    </submittedName>
</protein>
<proteinExistence type="predicted"/>
<reference evidence="1" key="1">
    <citation type="submission" date="2018-01" db="EMBL/GenBank/DDBJ databases">
        <authorList>
            <person name="Krukenberg V."/>
        </authorList>
    </citation>
    <scope>NUCLEOTIDE SEQUENCE</scope>
    <source>
        <strain evidence="1">E20ANME2</strain>
    </source>
</reference>
<dbReference type="EMBL" id="PQXF01000003">
    <property type="protein sequence ID" value="PXF61803.1"/>
    <property type="molecule type" value="Genomic_DNA"/>
</dbReference>
<sequence>MCQMNPIGLISSMKSVAIDRQMMYDGSQIDPLWAYEHLDVRGDSVIVFRGAMDVVHIKDIEDEKDGKAIRGDSLIHLIVERFDSPANMRHAYYLQRILIVCVQDALRNLGVTAERSGDDLFVDGGKLTVSIATAGITSEKIHCGINLTGKGTPAEANAVGLSELGIDPDLWMEIGKEIASRFVSEIRDIESDICKTRPLA</sequence>
<dbReference type="Proteomes" id="UP000248329">
    <property type="component" value="Unassembled WGS sequence"/>
</dbReference>
<comment type="caution">
    <text evidence="1">The sequence shown here is derived from an EMBL/GenBank/DDBJ whole genome shotgun (WGS) entry which is preliminary data.</text>
</comment>
<organism evidence="1 2">
    <name type="scientific">Candidatus Methanogaster sp</name>
    <dbReference type="NCBI Taxonomy" id="3386292"/>
    <lineage>
        <taxon>Archaea</taxon>
        <taxon>Methanobacteriati</taxon>
        <taxon>Methanobacteriota</taxon>
        <taxon>Stenosarchaea group</taxon>
        <taxon>Methanomicrobia</taxon>
        <taxon>Methanosarcinales</taxon>
        <taxon>ANME-2 cluster</taxon>
        <taxon>Candidatus Methanogasteraceae</taxon>
        <taxon>Candidatus Methanogaster</taxon>
    </lineage>
</organism>
<gene>
    <name evidence="1" type="ORF">C4B59_02860</name>
</gene>
<name>A0AC61L5Z2_9EURY</name>